<dbReference type="GO" id="GO:0015297">
    <property type="term" value="F:antiporter activity"/>
    <property type="evidence" value="ECO:0007669"/>
    <property type="project" value="UniProtKB-KW"/>
</dbReference>
<evidence type="ECO:0000256" key="12">
    <source>
        <dbReference type="ARBA" id="ARBA00036880"/>
    </source>
</evidence>
<sequence length="668" mass="75477">MCVSVAECTRLICCSTKVEKSTAWLFGDPRHVLYPRNSTGWFCGIEPNEGRPNLFYFDILKCATSVNVMATALNGLQCPTTQVCVDNCPDQFWAVRFQSYLINVKPADVFNQSLCVPSIDLETTTKVSVVCPPENCQMCHLFRFIFEILSFYKSLVLVFVFNRDIVNGFNAREIGVRIFEDFATSWPWILVGLLIAMVVSMLFLLLLRFTAPVMVWVLIIGVLGAGAYGIWHCYWEYDNYKQLSATITDIGFTTNLNVYLQVQETWLAFLIIISVAEAIILLTIIFLRTRILIAIALIQESSKAISHMMSSMLYPLVTFVLLLVCVAYWGATALYLATSGGPIYKVVALNSTVDDCSSINGTVDCDPQGFNSSDYPGCPLASCIFIKYNDEGLFQRNLFNLQIYNAVAFLWCVNFVIALGQCTLAGAFASYYWAFTKPDDIPMFPLSASFIRSLRYHVGSLAFGALILTLVQIARMILEYIDHKTRAAQNPCARFILCCMKCCLWCLEKFIKFLNRNAYIMIAIYGKNFCVSAKNAFLLLMRNVVRVVVLDKVTDLLLFFGKLLVVAGVGILSFFFFSGRILLPGHTFRSETLNYYWMPIITVVFGSYLIAHGFFSVYNMCVDTLFLCFLEDLERNDGSLQKPYFMSKNLMKILNKSNKAQKKVKGED</sequence>
<gene>
    <name evidence="14" type="primary">slc44a4</name>
</gene>
<comment type="catalytic activity">
    <reaction evidence="11">
        <text>choline(out) + n H(+)(in) = choline(in) + n H(+)(out)</text>
        <dbReference type="Rhea" id="RHEA:75463"/>
        <dbReference type="ChEBI" id="CHEBI:15354"/>
        <dbReference type="ChEBI" id="CHEBI:15378"/>
    </reaction>
</comment>
<dbReference type="Ensembl" id="ENSCLMT00005019155.1">
    <property type="protein sequence ID" value="ENSCLMP00005018144.1"/>
    <property type="gene ID" value="ENSCLMG00005002004.1"/>
</dbReference>
<keyword evidence="7 13" id="KW-0812">Transmembrane</keyword>
<evidence type="ECO:0000256" key="6">
    <source>
        <dbReference type="ARBA" id="ARBA00022475"/>
    </source>
</evidence>
<evidence type="ECO:0000256" key="3">
    <source>
        <dbReference type="ARBA" id="ARBA00007168"/>
    </source>
</evidence>
<dbReference type="Pfam" id="PF04515">
    <property type="entry name" value="Choline_transpo"/>
    <property type="match status" value="1"/>
</dbReference>
<dbReference type="InterPro" id="IPR007603">
    <property type="entry name" value="Choline_transptr-like"/>
</dbReference>
<keyword evidence="15" id="KW-1185">Reference proteome</keyword>
<evidence type="ECO:0000256" key="11">
    <source>
        <dbReference type="ARBA" id="ARBA00035093"/>
    </source>
</evidence>
<evidence type="ECO:0000256" key="7">
    <source>
        <dbReference type="ARBA" id="ARBA00022692"/>
    </source>
</evidence>
<comment type="subcellular location">
    <subcellularLocation>
        <location evidence="2">Apical cell membrane</location>
    </subcellularLocation>
    <subcellularLocation>
        <location evidence="13">Cell membrane</location>
        <topology evidence="13">Multi-pass membrane protein</topology>
    </subcellularLocation>
    <subcellularLocation>
        <location evidence="1">Membrane</location>
        <topology evidence="1">Multi-pass membrane protein</topology>
    </subcellularLocation>
</comment>
<evidence type="ECO:0000256" key="13">
    <source>
        <dbReference type="RuleBase" id="RU368066"/>
    </source>
</evidence>
<keyword evidence="6" id="KW-1003">Cell membrane</keyword>
<reference evidence="14" key="1">
    <citation type="submission" date="2025-08" db="UniProtKB">
        <authorList>
            <consortium name="Ensembl"/>
        </authorList>
    </citation>
    <scope>IDENTIFICATION</scope>
</reference>
<keyword evidence="9 13" id="KW-0472">Membrane</keyword>
<evidence type="ECO:0000256" key="2">
    <source>
        <dbReference type="ARBA" id="ARBA00004221"/>
    </source>
</evidence>
<feature type="transmembrane region" description="Helical" evidence="13">
    <location>
        <begin position="454"/>
        <end position="473"/>
    </location>
</feature>
<evidence type="ECO:0000256" key="4">
    <source>
        <dbReference type="ARBA" id="ARBA00022448"/>
    </source>
</evidence>
<feature type="transmembrane region" description="Helical" evidence="13">
    <location>
        <begin position="266"/>
        <end position="287"/>
    </location>
</feature>
<keyword evidence="5" id="KW-0050">Antiport</keyword>
<evidence type="ECO:0000256" key="10">
    <source>
        <dbReference type="ARBA" id="ARBA00023180"/>
    </source>
</evidence>
<feature type="transmembrane region" description="Helical" evidence="13">
    <location>
        <begin position="408"/>
        <end position="433"/>
    </location>
</feature>
<accession>A0A8C2XGW7</accession>
<comment type="similarity">
    <text evidence="3 13">Belongs to the CTL (choline transporter-like) family.</text>
</comment>
<comment type="function">
    <text evidence="13">Choline transporter.</text>
</comment>
<feature type="transmembrane region" description="Helical" evidence="13">
    <location>
        <begin position="141"/>
        <end position="161"/>
    </location>
</feature>
<evidence type="ECO:0000256" key="8">
    <source>
        <dbReference type="ARBA" id="ARBA00022989"/>
    </source>
</evidence>
<dbReference type="GeneTree" id="ENSGT00940000160576"/>
<dbReference type="GO" id="GO:0016324">
    <property type="term" value="C:apical plasma membrane"/>
    <property type="evidence" value="ECO:0007669"/>
    <property type="project" value="UniProtKB-SubCell"/>
</dbReference>
<dbReference type="PANTHER" id="PTHR12385:SF37">
    <property type="entry name" value="CHOLINE TRANSPORTER-LIKE PROTEIN 4"/>
    <property type="match status" value="1"/>
</dbReference>
<keyword evidence="4" id="KW-0813">Transport</keyword>
<evidence type="ECO:0000313" key="14">
    <source>
        <dbReference type="Ensembl" id="ENSCLMP00005018144.1"/>
    </source>
</evidence>
<feature type="transmembrane region" description="Helical" evidence="13">
    <location>
        <begin position="313"/>
        <end position="337"/>
    </location>
</feature>
<dbReference type="Proteomes" id="UP000694565">
    <property type="component" value="Unplaced"/>
</dbReference>
<feature type="transmembrane region" description="Helical" evidence="13">
    <location>
        <begin position="182"/>
        <end position="207"/>
    </location>
</feature>
<dbReference type="GO" id="GO:0090422">
    <property type="term" value="F:thiamine pyrophosphate transmembrane transporter activity"/>
    <property type="evidence" value="ECO:0007669"/>
    <property type="project" value="TreeGrafter"/>
</dbReference>
<feature type="transmembrane region" description="Helical" evidence="13">
    <location>
        <begin position="213"/>
        <end position="231"/>
    </location>
</feature>
<feature type="transmembrane region" description="Helical" evidence="13">
    <location>
        <begin position="518"/>
        <end position="539"/>
    </location>
</feature>
<evidence type="ECO:0000256" key="5">
    <source>
        <dbReference type="ARBA" id="ARBA00022449"/>
    </source>
</evidence>
<evidence type="ECO:0000256" key="9">
    <source>
        <dbReference type="ARBA" id="ARBA00023136"/>
    </source>
</evidence>
<evidence type="ECO:0000313" key="15">
    <source>
        <dbReference type="Proteomes" id="UP000694565"/>
    </source>
</evidence>
<reference evidence="14" key="2">
    <citation type="submission" date="2025-09" db="UniProtKB">
        <authorList>
            <consortium name="Ensembl"/>
        </authorList>
    </citation>
    <scope>IDENTIFICATION</scope>
</reference>
<name>A0A8C2XGW7_CYCLU</name>
<keyword evidence="8 13" id="KW-1133">Transmembrane helix</keyword>
<feature type="transmembrane region" description="Helical" evidence="13">
    <location>
        <begin position="559"/>
        <end position="583"/>
    </location>
</feature>
<protein>
    <recommendedName>
        <fullName evidence="13">Choline transporter-like protein</fullName>
    </recommendedName>
</protein>
<feature type="transmembrane region" description="Helical" evidence="13">
    <location>
        <begin position="595"/>
        <end position="618"/>
    </location>
</feature>
<proteinExistence type="inferred from homology"/>
<evidence type="ECO:0000256" key="1">
    <source>
        <dbReference type="ARBA" id="ARBA00004141"/>
    </source>
</evidence>
<dbReference type="AlphaFoldDB" id="A0A8C2XGW7"/>
<organism evidence="14 15">
    <name type="scientific">Cyclopterus lumpus</name>
    <name type="common">Lumpsucker</name>
    <dbReference type="NCBI Taxonomy" id="8103"/>
    <lineage>
        <taxon>Eukaryota</taxon>
        <taxon>Metazoa</taxon>
        <taxon>Chordata</taxon>
        <taxon>Craniata</taxon>
        <taxon>Vertebrata</taxon>
        <taxon>Euteleostomi</taxon>
        <taxon>Actinopterygii</taxon>
        <taxon>Neopterygii</taxon>
        <taxon>Teleostei</taxon>
        <taxon>Neoteleostei</taxon>
        <taxon>Acanthomorphata</taxon>
        <taxon>Eupercaria</taxon>
        <taxon>Perciformes</taxon>
        <taxon>Cottioidei</taxon>
        <taxon>Cottales</taxon>
        <taxon>Cyclopteridae</taxon>
        <taxon>Cyclopterus</taxon>
    </lineage>
</organism>
<comment type="catalytic activity">
    <reaction evidence="12">
        <text>thiamine diphosphate(out) = thiamine diphosphate(in)</text>
        <dbReference type="Rhea" id="RHEA:75471"/>
        <dbReference type="ChEBI" id="CHEBI:58937"/>
    </reaction>
</comment>
<keyword evidence="10" id="KW-0325">Glycoprotein</keyword>
<dbReference type="GO" id="GO:0015871">
    <property type="term" value="P:choline transport"/>
    <property type="evidence" value="ECO:0007669"/>
    <property type="project" value="TreeGrafter"/>
</dbReference>
<dbReference type="PANTHER" id="PTHR12385">
    <property type="entry name" value="CHOLINE TRANSPORTER-LIKE (SLC FAMILY 44)"/>
    <property type="match status" value="1"/>
</dbReference>